<organism evidence="2">
    <name type="scientific">viral metagenome</name>
    <dbReference type="NCBI Taxonomy" id="1070528"/>
    <lineage>
        <taxon>unclassified sequences</taxon>
        <taxon>metagenomes</taxon>
        <taxon>organismal metagenomes</taxon>
    </lineage>
</organism>
<sequence length="476" mass="53267">MNDLSKASLAATAKGTAKIIASGFALGCTKLLQAMDNITAERIEQYVTDANVVLEETMHDILNNCSIKKDMTNISEAVLVEKLICKIIANGKVNRKYLSDETCSKLCAILNNYSNKKYIGLPLSVYQKEKTAASKAVVNGVIGTTVANIATDVTEELITSGNNQVCKNIKSVLDTQKPTNITQNVTETLATGAIGLGFSLVLAGVGIELFKKYNTSIPKQYIPDLNKLITAIVHKQNDITRLHNNFTACYDNEVRKIVDKAERLFREAGINAKQHANIEFAFVDRTSVTVRRADFDFTNRKLKSDTNNKFTARINLKCKKSAYDDEVEEKKREIESINDILKKYTAIFKITTKDEIVELSKDFAQYFENITVENINNETINSIAAKIELIKEEINEARRREQQVTENEMKKSIADATADVVADFAVKVGEKGFNLANRVAESFSSTMNKRSRGGKQSKLLTRKKQKIRKQRIQYTK</sequence>
<feature type="coiled-coil region" evidence="1">
    <location>
        <begin position="313"/>
        <end position="347"/>
    </location>
</feature>
<evidence type="ECO:0000313" key="2">
    <source>
        <dbReference type="EMBL" id="QHT12008.1"/>
    </source>
</evidence>
<dbReference type="EMBL" id="MN739540">
    <property type="protein sequence ID" value="QHT12008.1"/>
    <property type="molecule type" value="Genomic_DNA"/>
</dbReference>
<name>A0A6C0D5A7_9ZZZZ</name>
<proteinExistence type="predicted"/>
<keyword evidence="1" id="KW-0175">Coiled coil</keyword>
<dbReference type="AlphaFoldDB" id="A0A6C0D5A7"/>
<feature type="coiled-coil region" evidence="1">
    <location>
        <begin position="380"/>
        <end position="407"/>
    </location>
</feature>
<accession>A0A6C0D5A7</accession>
<reference evidence="2" key="1">
    <citation type="journal article" date="2020" name="Nature">
        <title>Giant virus diversity and host interactions through global metagenomics.</title>
        <authorList>
            <person name="Schulz F."/>
            <person name="Roux S."/>
            <person name="Paez-Espino D."/>
            <person name="Jungbluth S."/>
            <person name="Walsh D.A."/>
            <person name="Denef V.J."/>
            <person name="McMahon K.D."/>
            <person name="Konstantinidis K.T."/>
            <person name="Eloe-Fadrosh E.A."/>
            <person name="Kyrpides N.C."/>
            <person name="Woyke T."/>
        </authorList>
    </citation>
    <scope>NUCLEOTIDE SEQUENCE</scope>
    <source>
        <strain evidence="2">GVMAG-M-3300023174-124</strain>
    </source>
</reference>
<evidence type="ECO:0000256" key="1">
    <source>
        <dbReference type="SAM" id="Coils"/>
    </source>
</evidence>
<protein>
    <submittedName>
        <fullName evidence="2">Uncharacterized protein</fullName>
    </submittedName>
</protein>